<dbReference type="AlphaFoldDB" id="A0A9W6SVI2"/>
<dbReference type="PANTHER" id="PTHR12303:SF11">
    <property type="entry name" value="AER338CP"/>
    <property type="match status" value="1"/>
</dbReference>
<evidence type="ECO:0000256" key="1">
    <source>
        <dbReference type="SAM" id="Phobius"/>
    </source>
</evidence>
<protein>
    <submittedName>
        <fullName evidence="2">Unnamed protein product</fullName>
    </submittedName>
</protein>
<dbReference type="EMBL" id="BSXN01000183">
    <property type="protein sequence ID" value="GME67493.1"/>
    <property type="molecule type" value="Genomic_DNA"/>
</dbReference>
<sequence>MRISQESYIDFRNLVTRSTLIVLIYIFLKPIFKSNKTLLNIIITIFIVSTISQSQMFSSLKNRLNSLLNKNISSNNNNIINSIKPLNPAFPEIKNQEDRLDLLYALKNINLYRSNCRDWNDKKRSLFGTLTWRQQDLVKKCHYLNKINKIDKLIDENYKLLNDLYKFNLKNYEIDSMELKLSNEFFKNSNNYKINSNFRVIESLCHYTRDWSTNGNIEIEPLIDYIKTQISKNIKDFDKTTVIVPGSGLGRISHEISKLSKNNNTLRSVHAIEYSWLMYLFNNFIYGNSSSSSSSISNESNKIYKIHPYIHNYSNHVNVEDQLRSVDLNFSDFKKPENLHLHRCDFTRFELFNNSNNKDKDNNNSNGTIIKDTKEELKDIVIVTAFFIDTAENLIDYFDSINRLCKSLPLKGKKIWINVGPLKYGTAAKVELSYEEIKQLRSLMGWKCIDEIENPEILGYLTDVKGLWQGYYGVTMSTCELTNQSN</sequence>
<dbReference type="GO" id="GO:0008757">
    <property type="term" value="F:S-adenosylmethionine-dependent methyltransferase activity"/>
    <property type="evidence" value="ECO:0007669"/>
    <property type="project" value="InterPro"/>
</dbReference>
<name>A0A9W6SVI2_CANBO</name>
<comment type="caution">
    <text evidence="2">The sequence shown here is derived from an EMBL/GenBank/DDBJ whole genome shotgun (WGS) entry which is preliminary data.</text>
</comment>
<keyword evidence="3" id="KW-1185">Reference proteome</keyword>
<feature type="transmembrane region" description="Helical" evidence="1">
    <location>
        <begin position="14"/>
        <end position="32"/>
    </location>
</feature>
<dbReference type="Proteomes" id="UP001165120">
    <property type="component" value="Unassembled WGS sequence"/>
</dbReference>
<organism evidence="2 3">
    <name type="scientific">Candida boidinii</name>
    <name type="common">Yeast</name>
    <dbReference type="NCBI Taxonomy" id="5477"/>
    <lineage>
        <taxon>Eukaryota</taxon>
        <taxon>Fungi</taxon>
        <taxon>Dikarya</taxon>
        <taxon>Ascomycota</taxon>
        <taxon>Saccharomycotina</taxon>
        <taxon>Pichiomycetes</taxon>
        <taxon>Pichiales</taxon>
        <taxon>Pichiaceae</taxon>
        <taxon>Ogataea</taxon>
        <taxon>Ogataea/Candida clade</taxon>
    </lineage>
</organism>
<evidence type="ECO:0000313" key="3">
    <source>
        <dbReference type="Proteomes" id="UP001165120"/>
    </source>
</evidence>
<gene>
    <name evidence="2" type="ORF">Cboi02_000090400</name>
</gene>
<evidence type="ECO:0000313" key="2">
    <source>
        <dbReference type="EMBL" id="GME67493.1"/>
    </source>
</evidence>
<accession>A0A9W6SVI2</accession>
<keyword evidence="1" id="KW-0472">Membrane</keyword>
<dbReference type="PANTHER" id="PTHR12303">
    <property type="entry name" value="CARNOSINE N-METHYLTRANSFERASE"/>
    <property type="match status" value="1"/>
</dbReference>
<dbReference type="InterPro" id="IPR012901">
    <property type="entry name" value="CARME"/>
</dbReference>
<reference evidence="2" key="1">
    <citation type="submission" date="2023-04" db="EMBL/GenBank/DDBJ databases">
        <title>Candida boidinii NBRC 10035.</title>
        <authorList>
            <person name="Ichikawa N."/>
            <person name="Sato H."/>
            <person name="Tonouchi N."/>
        </authorList>
    </citation>
    <scope>NUCLEOTIDE SEQUENCE</scope>
    <source>
        <strain evidence="2">NBRC 10035</strain>
    </source>
</reference>
<keyword evidence="1" id="KW-0812">Transmembrane</keyword>
<proteinExistence type="predicted"/>
<keyword evidence="1" id="KW-1133">Transmembrane helix</keyword>
<dbReference type="Pfam" id="PF07942">
    <property type="entry name" value="CARME"/>
    <property type="match status" value="1"/>
</dbReference>
<dbReference type="SMART" id="SM01296">
    <property type="entry name" value="N2227"/>
    <property type="match status" value="1"/>
</dbReference>